<evidence type="ECO:0000256" key="5">
    <source>
        <dbReference type="ARBA" id="ARBA00023239"/>
    </source>
</evidence>
<protein>
    <recommendedName>
        <fullName evidence="6">3,4-dihydroxy-2-butanone 4-phosphate synthase</fullName>
        <shortName evidence="6">DHBP synthase</shortName>
        <ecNumber evidence="6">4.1.99.12</ecNumber>
    </recommendedName>
</protein>
<name>A0A133U476_9EURY</name>
<dbReference type="Gene3D" id="3.90.870.10">
    <property type="entry name" value="DHBP synthase"/>
    <property type="match status" value="1"/>
</dbReference>
<evidence type="ECO:0000256" key="2">
    <source>
        <dbReference type="ARBA" id="ARBA00022723"/>
    </source>
</evidence>
<evidence type="ECO:0000256" key="3">
    <source>
        <dbReference type="ARBA" id="ARBA00022842"/>
    </source>
</evidence>
<evidence type="ECO:0000256" key="4">
    <source>
        <dbReference type="ARBA" id="ARBA00023211"/>
    </source>
</evidence>
<keyword evidence="3 6" id="KW-0460">Magnesium</keyword>
<evidence type="ECO:0000256" key="6">
    <source>
        <dbReference type="RuleBase" id="RU003843"/>
    </source>
</evidence>
<dbReference type="EC" id="4.1.99.12" evidence="6"/>
<comment type="function">
    <text evidence="6">Catalyzes the conversion of D-ribulose 5-phosphate to formate and 3,4-dihydroxy-2-butanone 4-phosphate.</text>
</comment>
<keyword evidence="5 6" id="KW-0456">Lyase</keyword>
<keyword evidence="8" id="KW-1185">Reference proteome</keyword>
<dbReference type="UniPathway" id="UPA00275">
    <property type="reaction ID" value="UER00399"/>
</dbReference>
<sequence>MEKAIKEIRKGNFVLIHDASDREDETDMVISAEKTKPDHVAQMRQDGGGLICVAIHPKIAENLDLPYISDIYKKASSDFEILNQAKADDIPYGERSSFSITVNHRKTFTGITDKDRALTIRELGKLSSRAYNGASVEDFGKNFRTPGHVPILRAAENLLDERRGHTEYSIALMEMAGVAPAAVVCEIMDAETKRAMNKEKVKKYSKKKNLVYLEGKEVLEGYEKWKRSKGETKWHVSG</sequence>
<comment type="cofactor">
    <cofactor evidence="6">
        <name>Mg(2+)</name>
        <dbReference type="ChEBI" id="CHEBI:18420"/>
    </cofactor>
    <cofactor evidence="6">
        <name>Mn(2+)</name>
        <dbReference type="ChEBI" id="CHEBI:29035"/>
    </cofactor>
    <text evidence="6">Binds 2 divalent metal cations per subunit. Magnesium or manganese.</text>
</comment>
<dbReference type="InterPro" id="IPR017945">
    <property type="entry name" value="DHBP_synth_RibB-like_a/b_dom"/>
</dbReference>
<dbReference type="GO" id="GO:0009231">
    <property type="term" value="P:riboflavin biosynthetic process"/>
    <property type="evidence" value="ECO:0007669"/>
    <property type="project" value="UniProtKB-UniPathway"/>
</dbReference>
<dbReference type="AlphaFoldDB" id="A0A133U476"/>
<keyword evidence="4 6" id="KW-0464">Manganese</keyword>
<dbReference type="Pfam" id="PF00926">
    <property type="entry name" value="DHBP_synthase"/>
    <property type="match status" value="1"/>
</dbReference>
<evidence type="ECO:0000256" key="1">
    <source>
        <dbReference type="ARBA" id="ARBA00022619"/>
    </source>
</evidence>
<comment type="catalytic activity">
    <reaction evidence="6">
        <text>D-ribulose 5-phosphate = (2S)-2-hydroxy-3-oxobutyl phosphate + formate + H(+)</text>
        <dbReference type="Rhea" id="RHEA:18457"/>
        <dbReference type="ChEBI" id="CHEBI:15378"/>
        <dbReference type="ChEBI" id="CHEBI:15740"/>
        <dbReference type="ChEBI" id="CHEBI:58121"/>
        <dbReference type="ChEBI" id="CHEBI:58830"/>
        <dbReference type="EC" id="4.1.99.12"/>
    </reaction>
</comment>
<dbReference type="NCBIfam" id="TIGR00506">
    <property type="entry name" value="ribB"/>
    <property type="match status" value="1"/>
</dbReference>
<dbReference type="InterPro" id="IPR000422">
    <property type="entry name" value="DHBP_synthase_RibB"/>
</dbReference>
<evidence type="ECO:0000313" key="7">
    <source>
        <dbReference type="EMBL" id="KXA88956.1"/>
    </source>
</evidence>
<dbReference type="EMBL" id="LHXK01000067">
    <property type="protein sequence ID" value="KXA88956.1"/>
    <property type="molecule type" value="Genomic_DNA"/>
</dbReference>
<dbReference type="PANTHER" id="PTHR21327">
    <property type="entry name" value="GTP CYCLOHYDROLASE II-RELATED"/>
    <property type="match status" value="1"/>
</dbReference>
<dbReference type="SUPFAM" id="SSF55821">
    <property type="entry name" value="YrdC/RibB"/>
    <property type="match status" value="1"/>
</dbReference>
<keyword evidence="2 6" id="KW-0479">Metal-binding</keyword>
<evidence type="ECO:0000313" key="8">
    <source>
        <dbReference type="Proteomes" id="UP000070184"/>
    </source>
</evidence>
<gene>
    <name evidence="7" type="ORF">AKJ61_03895</name>
</gene>
<dbReference type="GO" id="GO:0005829">
    <property type="term" value="C:cytosol"/>
    <property type="evidence" value="ECO:0007669"/>
    <property type="project" value="TreeGrafter"/>
</dbReference>
<comment type="subunit">
    <text evidence="6">Homodimer.</text>
</comment>
<dbReference type="Proteomes" id="UP000070184">
    <property type="component" value="Unassembled WGS sequence"/>
</dbReference>
<dbReference type="PANTHER" id="PTHR21327:SF46">
    <property type="entry name" value="3,4-DIHYDROXY-2-BUTANONE 4-PHOSPHATE SYNTHASE"/>
    <property type="match status" value="1"/>
</dbReference>
<dbReference type="GO" id="GO:0008686">
    <property type="term" value="F:3,4-dihydroxy-2-butanone-4-phosphate synthase activity"/>
    <property type="evidence" value="ECO:0007669"/>
    <property type="project" value="UniProtKB-EC"/>
</dbReference>
<comment type="similarity">
    <text evidence="6">Belongs to the DHBP synthase family.</text>
</comment>
<comment type="caution">
    <text evidence="7">The sequence shown here is derived from an EMBL/GenBank/DDBJ whole genome shotgun (WGS) entry which is preliminary data.</text>
</comment>
<keyword evidence="1 6" id="KW-0686">Riboflavin biosynthesis</keyword>
<accession>A0A133U476</accession>
<dbReference type="GO" id="GO:0046872">
    <property type="term" value="F:metal ion binding"/>
    <property type="evidence" value="ECO:0007669"/>
    <property type="project" value="UniProtKB-KW"/>
</dbReference>
<reference evidence="7 8" key="1">
    <citation type="journal article" date="2016" name="Sci. Rep.">
        <title>Metabolic traits of an uncultured archaeal lineage -MSBL1- from brine pools of the Red Sea.</title>
        <authorList>
            <person name="Mwirichia R."/>
            <person name="Alam I."/>
            <person name="Rashid M."/>
            <person name="Vinu M."/>
            <person name="Ba-Alawi W."/>
            <person name="Anthony Kamau A."/>
            <person name="Kamanda Ngugi D."/>
            <person name="Goker M."/>
            <person name="Klenk H.P."/>
            <person name="Bajic V."/>
            <person name="Stingl U."/>
        </authorList>
    </citation>
    <scope>NUCLEOTIDE SEQUENCE [LARGE SCALE GENOMIC DNA]</scope>
    <source>
        <strain evidence="7">SCGC-AAA259B11</strain>
    </source>
</reference>
<comment type="pathway">
    <text evidence="6">Cofactor biosynthesis; riboflavin biosynthesis; 2-hydroxy-3-oxobutyl phosphate from D-ribulose 5-phosphate: step 1/1.</text>
</comment>
<proteinExistence type="inferred from homology"/>
<organism evidence="7 8">
    <name type="scientific">candidate division MSBL1 archaeon SCGC-AAA259B11</name>
    <dbReference type="NCBI Taxonomy" id="1698260"/>
    <lineage>
        <taxon>Archaea</taxon>
        <taxon>Methanobacteriati</taxon>
        <taxon>Methanobacteriota</taxon>
        <taxon>candidate division MSBL1</taxon>
    </lineage>
</organism>
<dbReference type="PATRIC" id="fig|1698260.3.peg.965"/>